<organism evidence="1 2">
    <name type="scientific">Marinomonas colpomeniae</name>
    <dbReference type="NCBI Taxonomy" id="2774408"/>
    <lineage>
        <taxon>Bacteria</taxon>
        <taxon>Pseudomonadati</taxon>
        <taxon>Pseudomonadota</taxon>
        <taxon>Gammaproteobacteria</taxon>
        <taxon>Oceanospirillales</taxon>
        <taxon>Oceanospirillaceae</taxon>
        <taxon>Marinomonas</taxon>
    </lineage>
</organism>
<comment type="caution">
    <text evidence="1">The sequence shown here is derived from an EMBL/GenBank/DDBJ whole genome shotgun (WGS) entry which is preliminary data.</text>
</comment>
<dbReference type="EMBL" id="JACYFC010000002">
    <property type="protein sequence ID" value="MBD5770515.1"/>
    <property type="molecule type" value="Genomic_DNA"/>
</dbReference>
<proteinExistence type="predicted"/>
<dbReference type="RefSeq" id="WP_191593911.1">
    <property type="nucleotide sequence ID" value="NZ_JACYFC010000002.1"/>
</dbReference>
<sequence length="259" mass="28745">MTSLNQIYQDTALSIQGCGYRIENDRVIISIEHIGNHRSEDSISGTLRLQLCAFPQNMNALENEVLASTTIGEIKGQHFIPDGHYDLIFQQPSTGIWQLALQLSEWNGIDYALYDTVYFDIPYQTPISSTTISNVSLENTAIEQATPNPQNLNIDSMNPVTKSSLVPDTQTLTPSIVPPQKSQKRRRKKVDKVEDSGLVEGYLAINKSKAQRILNVKGVPKASLEKLILERPFQSERAILNIKGIGPAMLKKILAELAG</sequence>
<reference evidence="1 2" key="1">
    <citation type="submission" date="2020-09" db="EMBL/GenBank/DDBJ databases">
        <title>Marinomonas sp. nov., isolated from the cysticercosis algae of Qingdao, China.</title>
        <authorList>
            <person name="Sun X."/>
        </authorList>
    </citation>
    <scope>NUCLEOTIDE SEQUENCE [LARGE SCALE GENOMIC DNA]</scope>
    <source>
        <strain evidence="1 2">SM2066</strain>
    </source>
</reference>
<evidence type="ECO:0000313" key="2">
    <source>
        <dbReference type="Proteomes" id="UP000604161"/>
    </source>
</evidence>
<name>A0ABR8NY08_9GAMM</name>
<dbReference type="Proteomes" id="UP000604161">
    <property type="component" value="Unassembled WGS sequence"/>
</dbReference>
<evidence type="ECO:0000313" key="1">
    <source>
        <dbReference type="EMBL" id="MBD5770515.1"/>
    </source>
</evidence>
<dbReference type="SUPFAM" id="SSF81585">
    <property type="entry name" value="PsbU/PolX domain-like"/>
    <property type="match status" value="1"/>
</dbReference>
<keyword evidence="2" id="KW-1185">Reference proteome</keyword>
<protein>
    <recommendedName>
        <fullName evidence="3">Helix-hairpin-helix protein</fullName>
    </recommendedName>
</protein>
<accession>A0ABR8NY08</accession>
<evidence type="ECO:0008006" key="3">
    <source>
        <dbReference type="Google" id="ProtNLM"/>
    </source>
</evidence>
<gene>
    <name evidence="1" type="ORF">IF202_05595</name>
</gene>